<sequence length="214" mass="22565">MTALEHELVAAAAHLAGLGLSPGSSGNISARDGNRVLVTPTGTDLAALDPAGLSVLDLDGNHLDGPAPSKEYPLHLAFYRRERATRAVVHLHSRHAAAVSCRAPWSERSALPPITPYFVMRVGQIPMLPYAPPGDPAQASDLELLTFPCRAALLQNHGPVVAGTSLRAATEAAIEVEEASALLLLLGEQPVRHLTPAEATALARKYGTPWQPAH</sequence>
<dbReference type="RefSeq" id="WP_037770800.1">
    <property type="nucleotide sequence ID" value="NZ_BNEF01000005.1"/>
</dbReference>
<evidence type="ECO:0000259" key="3">
    <source>
        <dbReference type="SMART" id="SM01007"/>
    </source>
</evidence>
<dbReference type="PANTHER" id="PTHR22789:SF0">
    <property type="entry name" value="3-OXO-TETRONATE 4-PHOSPHATE DECARBOXYLASE-RELATED"/>
    <property type="match status" value="1"/>
</dbReference>
<evidence type="ECO:0000313" key="5">
    <source>
        <dbReference type="Proteomes" id="UP000758701"/>
    </source>
</evidence>
<dbReference type="InterPro" id="IPR001303">
    <property type="entry name" value="Aldolase_II/adducin_N"/>
</dbReference>
<dbReference type="SUPFAM" id="SSF53639">
    <property type="entry name" value="AraD/HMP-PK domain-like"/>
    <property type="match status" value="1"/>
</dbReference>
<dbReference type="Gene3D" id="3.40.225.10">
    <property type="entry name" value="Class II aldolase/adducin N-terminal domain"/>
    <property type="match status" value="1"/>
</dbReference>
<comment type="caution">
    <text evidence="4">The sequence shown here is derived from an EMBL/GenBank/DDBJ whole genome shotgun (WGS) entry which is preliminary data.</text>
</comment>
<dbReference type="SMART" id="SM01007">
    <property type="entry name" value="Aldolase_II"/>
    <property type="match status" value="1"/>
</dbReference>
<feature type="domain" description="Class II aldolase/adducin N-terminal" evidence="3">
    <location>
        <begin position="6"/>
        <end position="184"/>
    </location>
</feature>
<keyword evidence="2" id="KW-0456">Lyase</keyword>
<dbReference type="InterPro" id="IPR050197">
    <property type="entry name" value="Aldolase_class_II_sugar_metab"/>
</dbReference>
<proteinExistence type="predicted"/>
<reference evidence="4 5" key="1">
    <citation type="submission" date="2021-06" db="EMBL/GenBank/DDBJ databases">
        <title>Ecological speciation of a Streptomyces species isolated from different habitats and geographic origins.</title>
        <authorList>
            <person name="Wang J."/>
        </authorList>
    </citation>
    <scope>NUCLEOTIDE SEQUENCE [LARGE SCALE GENOMIC DNA]</scope>
    <source>
        <strain evidence="4 5">FXJ8.012</strain>
    </source>
</reference>
<evidence type="ECO:0000256" key="2">
    <source>
        <dbReference type="ARBA" id="ARBA00023239"/>
    </source>
</evidence>
<keyword evidence="5" id="KW-1185">Reference proteome</keyword>
<keyword evidence="1" id="KW-0479">Metal-binding</keyword>
<dbReference type="EMBL" id="JAHSTP010000019">
    <property type="protein sequence ID" value="MBZ6155768.1"/>
    <property type="molecule type" value="Genomic_DNA"/>
</dbReference>
<evidence type="ECO:0000256" key="1">
    <source>
        <dbReference type="ARBA" id="ARBA00022723"/>
    </source>
</evidence>
<accession>A0ABS7WCT9</accession>
<dbReference type="Proteomes" id="UP000758701">
    <property type="component" value="Unassembled WGS sequence"/>
</dbReference>
<dbReference type="InterPro" id="IPR036409">
    <property type="entry name" value="Aldolase_II/adducin_N_sf"/>
</dbReference>
<gene>
    <name evidence="4" type="ORF">KVH32_32080</name>
</gene>
<dbReference type="Pfam" id="PF00596">
    <property type="entry name" value="Aldolase_II"/>
    <property type="match status" value="1"/>
</dbReference>
<dbReference type="PANTHER" id="PTHR22789">
    <property type="entry name" value="FUCULOSE PHOSPHATE ALDOLASE"/>
    <property type="match status" value="1"/>
</dbReference>
<evidence type="ECO:0000313" key="4">
    <source>
        <dbReference type="EMBL" id="MBZ6155768.1"/>
    </source>
</evidence>
<name>A0ABS7WCT9_STROV</name>
<protein>
    <submittedName>
        <fullName evidence="4">Class II aldolase/adducin family protein</fullName>
    </submittedName>
</protein>
<organism evidence="4 5">
    <name type="scientific">Streptomyces olivaceus</name>
    <dbReference type="NCBI Taxonomy" id="47716"/>
    <lineage>
        <taxon>Bacteria</taxon>
        <taxon>Bacillati</taxon>
        <taxon>Actinomycetota</taxon>
        <taxon>Actinomycetes</taxon>
        <taxon>Kitasatosporales</taxon>
        <taxon>Streptomycetaceae</taxon>
        <taxon>Streptomyces</taxon>
    </lineage>
</organism>
<dbReference type="GeneID" id="69765416"/>